<protein>
    <submittedName>
        <fullName evidence="2">Amidase</fullName>
    </submittedName>
</protein>
<reference evidence="2 3" key="1">
    <citation type="submission" date="2017-11" db="EMBL/GenBank/DDBJ databases">
        <title>Draft genome of actinobacteria isolated from guarana (Paullinia cupana (Mart.) Ducke.</title>
        <authorList>
            <person name="Siqueira K.A."/>
            <person name="Liotti R.G."/>
            <person name="Mendes T.A.O."/>
            <person name="Soares M.A."/>
        </authorList>
    </citation>
    <scope>NUCLEOTIDE SEQUENCE [LARGE SCALE GENOMIC DNA]</scope>
    <source>
        <strain evidence="2 3">193</strain>
    </source>
</reference>
<dbReference type="PANTHER" id="PTHR42678">
    <property type="entry name" value="AMIDASE"/>
    <property type="match status" value="1"/>
</dbReference>
<evidence type="ECO:0000313" key="3">
    <source>
        <dbReference type="Proteomes" id="UP000270471"/>
    </source>
</evidence>
<dbReference type="Pfam" id="PF01425">
    <property type="entry name" value="Amidase"/>
    <property type="match status" value="1"/>
</dbReference>
<dbReference type="SUPFAM" id="SSF75304">
    <property type="entry name" value="Amidase signature (AS) enzymes"/>
    <property type="match status" value="1"/>
</dbReference>
<feature type="domain" description="Amidase" evidence="1">
    <location>
        <begin position="29"/>
        <end position="476"/>
    </location>
</feature>
<name>A0A3M0ID60_9ACTN</name>
<gene>
    <name evidence="2" type="ORF">CTZ28_10775</name>
</gene>
<dbReference type="InterPro" id="IPR023631">
    <property type="entry name" value="Amidase_dom"/>
</dbReference>
<proteinExistence type="predicted"/>
<keyword evidence="3" id="KW-1185">Reference proteome</keyword>
<dbReference type="PROSITE" id="PS00571">
    <property type="entry name" value="AMIDASES"/>
    <property type="match status" value="1"/>
</dbReference>
<accession>A0A3M0ID60</accession>
<organism evidence="2 3">
    <name type="scientific">Streptomyces shenzhenensis</name>
    <dbReference type="NCBI Taxonomy" id="943815"/>
    <lineage>
        <taxon>Bacteria</taxon>
        <taxon>Bacillati</taxon>
        <taxon>Actinomycetota</taxon>
        <taxon>Actinomycetes</taxon>
        <taxon>Kitasatosporales</taxon>
        <taxon>Streptomycetaceae</taxon>
        <taxon>Streptomyces</taxon>
    </lineage>
</organism>
<evidence type="ECO:0000313" key="2">
    <source>
        <dbReference type="EMBL" id="RMB85980.1"/>
    </source>
</evidence>
<dbReference type="EMBL" id="PENI01000005">
    <property type="protein sequence ID" value="RMB85980.1"/>
    <property type="molecule type" value="Genomic_DNA"/>
</dbReference>
<dbReference type="InterPro" id="IPR036928">
    <property type="entry name" value="AS_sf"/>
</dbReference>
<dbReference type="PANTHER" id="PTHR42678:SF34">
    <property type="entry name" value="OS04G0183300 PROTEIN"/>
    <property type="match status" value="1"/>
</dbReference>
<comment type="caution">
    <text evidence="2">The sequence shown here is derived from an EMBL/GenBank/DDBJ whole genome shotgun (WGS) entry which is preliminary data.</text>
</comment>
<dbReference type="Gene3D" id="3.90.1300.10">
    <property type="entry name" value="Amidase signature (AS) domain"/>
    <property type="match status" value="1"/>
</dbReference>
<evidence type="ECO:0000259" key="1">
    <source>
        <dbReference type="Pfam" id="PF01425"/>
    </source>
</evidence>
<dbReference type="OrthoDB" id="9811471at2"/>
<dbReference type="InterPro" id="IPR020556">
    <property type="entry name" value="Amidase_CS"/>
</dbReference>
<dbReference type="RefSeq" id="WP_121889084.1">
    <property type="nucleotide sequence ID" value="NZ_PENI01000005.1"/>
</dbReference>
<dbReference type="AlphaFoldDB" id="A0A3M0ID60"/>
<dbReference type="PIRSF" id="PIRSF001221">
    <property type="entry name" value="Amidase_fungi"/>
    <property type="match status" value="1"/>
</dbReference>
<sequence>MNDRFTLDEATIADVHAAYRAGTLTARALVQAYLERIATIDAGGARLNSILAIDTRALTDADMLDEHLRSTGEFVGPLHGIPVVLKDQIETAGLTTTFGSQTAADYVPEHDATIVSRLRQAGAIILAKTTMPDFATSWHSTSSVSGLTRNPYALDRDPGGSSGGTAAAVAANLATVGIGEDTGGSIRLPASFCNLVGLRATPGLISRNGLSPLVKMQDTPGPMTRTVTDAALLLDVLAGFDPADPYTATAAISRQQGSYADELDPRSLAQARIGVLRQAFGDDHDPAAAAVNTVIGAALDKIAATGAKLVDVTIPDLDHYVAYTSVYFSRSRADIDAFLASRPGIKATSIAQLHADGHAHPNLDLLAGIAAGPAVPTGDPEYHLRMEARETFQRVVIGIMAENDLDALCFPDVRIAAPTHSDVLASRWSCLEFPTNTVIASQLWMPAISVPAGFTTDGLPVGLELMALPYREADLLGLAYGVERATGSPRRAPSLPTAD</sequence>
<dbReference type="Proteomes" id="UP000270471">
    <property type="component" value="Unassembled WGS sequence"/>
</dbReference>